<reference evidence="1 2" key="2">
    <citation type="submission" date="2018-01" db="EMBL/GenBank/DDBJ databases">
        <title>Genomic study of Klebsiella pneumoniae.</title>
        <authorList>
            <person name="Yang Y."/>
            <person name="Bicalho R."/>
        </authorList>
    </citation>
    <scope>NUCLEOTIDE SEQUENCE [LARGE SCALE GENOMIC DNA]</scope>
    <source>
        <strain evidence="1 2">A5</strain>
    </source>
</reference>
<name>A0A2N5AIQ6_KLEVA</name>
<comment type="caution">
    <text evidence="1">The sequence shown here is derived from an EMBL/GenBank/DDBJ whole genome shotgun (WGS) entry which is preliminary data.</text>
</comment>
<dbReference type="AlphaFoldDB" id="A0A2N5AIQ6"/>
<dbReference type="EMBL" id="PICB01000388">
    <property type="protein sequence ID" value="PLP46480.1"/>
    <property type="molecule type" value="Genomic_DNA"/>
</dbReference>
<evidence type="ECO:0000313" key="2">
    <source>
        <dbReference type="Proteomes" id="UP000234473"/>
    </source>
</evidence>
<feature type="non-terminal residue" evidence="1">
    <location>
        <position position="1"/>
    </location>
</feature>
<reference evidence="1 2" key="1">
    <citation type="submission" date="2017-11" db="EMBL/GenBank/DDBJ databases">
        <authorList>
            <person name="Han C.G."/>
        </authorList>
    </citation>
    <scope>NUCLEOTIDE SEQUENCE [LARGE SCALE GENOMIC DNA]</scope>
    <source>
        <strain evidence="1 2">A5</strain>
    </source>
</reference>
<gene>
    <name evidence="1" type="ORF">CWM98_09760</name>
</gene>
<organism evidence="1 2">
    <name type="scientific">Klebsiella variicola</name>
    <dbReference type="NCBI Taxonomy" id="244366"/>
    <lineage>
        <taxon>Bacteria</taxon>
        <taxon>Pseudomonadati</taxon>
        <taxon>Pseudomonadota</taxon>
        <taxon>Gammaproteobacteria</taxon>
        <taxon>Enterobacterales</taxon>
        <taxon>Enterobacteriaceae</taxon>
        <taxon>Klebsiella/Raoultella group</taxon>
        <taxon>Klebsiella</taxon>
        <taxon>Klebsiella pneumoniae complex</taxon>
    </lineage>
</organism>
<sequence>MAEGVIQRFFDREALVNGEHRMR</sequence>
<accession>A0A2N5AIQ6</accession>
<proteinExistence type="predicted"/>
<evidence type="ECO:0000313" key="1">
    <source>
        <dbReference type="EMBL" id="PLP46480.1"/>
    </source>
</evidence>
<protein>
    <submittedName>
        <fullName evidence="1">ABC transporter ATPase</fullName>
    </submittedName>
</protein>
<dbReference type="Proteomes" id="UP000234473">
    <property type="component" value="Unassembled WGS sequence"/>
</dbReference>